<dbReference type="InterPro" id="IPR011856">
    <property type="entry name" value="tRNA_endonuc-like_dom_sf"/>
</dbReference>
<dbReference type="SUPFAM" id="SSF52980">
    <property type="entry name" value="Restriction endonuclease-like"/>
    <property type="match status" value="1"/>
</dbReference>
<dbReference type="InterPro" id="IPR011335">
    <property type="entry name" value="Restrct_endonuc-II-like"/>
</dbReference>
<evidence type="ECO:0000256" key="1">
    <source>
        <dbReference type="ARBA" id="ARBA00006738"/>
    </source>
</evidence>
<dbReference type="HAMAP" id="MF_00048">
    <property type="entry name" value="UPF0102"/>
    <property type="match status" value="1"/>
</dbReference>
<dbReference type="NCBIfam" id="NF009151">
    <property type="entry name" value="PRK12497.1-5"/>
    <property type="match status" value="1"/>
</dbReference>
<dbReference type="PANTHER" id="PTHR34039">
    <property type="entry name" value="UPF0102 PROTEIN YRAN"/>
    <property type="match status" value="1"/>
</dbReference>
<accession>A0ABS4E0D4</accession>
<evidence type="ECO:0000256" key="2">
    <source>
        <dbReference type="HAMAP-Rule" id="MF_00048"/>
    </source>
</evidence>
<evidence type="ECO:0000313" key="3">
    <source>
        <dbReference type="EMBL" id="MBP1851400.1"/>
    </source>
</evidence>
<dbReference type="GO" id="GO:0004519">
    <property type="term" value="F:endonuclease activity"/>
    <property type="evidence" value="ECO:0007669"/>
    <property type="project" value="UniProtKB-KW"/>
</dbReference>
<dbReference type="Gene3D" id="3.40.1350.10">
    <property type="match status" value="1"/>
</dbReference>
<protein>
    <recommendedName>
        <fullName evidence="2">UPF0102 protein J2Z17_002845</fullName>
    </recommendedName>
</protein>
<dbReference type="PANTHER" id="PTHR34039:SF1">
    <property type="entry name" value="UPF0102 PROTEIN YRAN"/>
    <property type="match status" value="1"/>
</dbReference>
<name>A0ABS4E0D4_9HYPH</name>
<comment type="caution">
    <text evidence="3">The sequence shown here is derived from an EMBL/GenBank/DDBJ whole genome shotgun (WGS) entry which is preliminary data.</text>
</comment>
<organism evidence="3 4">
    <name type="scientific">Rhizobium halophytocola</name>
    <dbReference type="NCBI Taxonomy" id="735519"/>
    <lineage>
        <taxon>Bacteria</taxon>
        <taxon>Pseudomonadati</taxon>
        <taxon>Pseudomonadota</taxon>
        <taxon>Alphaproteobacteria</taxon>
        <taxon>Hyphomicrobiales</taxon>
        <taxon>Rhizobiaceae</taxon>
        <taxon>Rhizobium/Agrobacterium group</taxon>
        <taxon>Rhizobium</taxon>
    </lineage>
</organism>
<sequence>MAPDAAQRRRRAERRGHLAEWIAALYLLLHGYRILAIRYRTKLGEIDLIVRKGDLVAFVEVKQRADPAAAVDAVSFTAQKRIRAAGDLWLSRRRDAACLSLRYDIVTVSRAFRPRHLKDAF</sequence>
<proteinExistence type="inferred from homology"/>
<keyword evidence="3" id="KW-0255">Endonuclease</keyword>
<dbReference type="Proteomes" id="UP000759443">
    <property type="component" value="Unassembled WGS sequence"/>
</dbReference>
<dbReference type="RefSeq" id="WP_209946065.1">
    <property type="nucleotide sequence ID" value="NZ_JAGGJU010000007.1"/>
</dbReference>
<dbReference type="EMBL" id="JAGGJU010000007">
    <property type="protein sequence ID" value="MBP1851400.1"/>
    <property type="molecule type" value="Genomic_DNA"/>
</dbReference>
<dbReference type="Pfam" id="PF02021">
    <property type="entry name" value="UPF0102"/>
    <property type="match status" value="1"/>
</dbReference>
<evidence type="ECO:0000313" key="4">
    <source>
        <dbReference type="Proteomes" id="UP000759443"/>
    </source>
</evidence>
<keyword evidence="3" id="KW-0378">Hydrolase</keyword>
<gene>
    <name evidence="3" type="ORF">J2Z17_002845</name>
</gene>
<dbReference type="InterPro" id="IPR003509">
    <property type="entry name" value="UPF0102_YraN-like"/>
</dbReference>
<comment type="similarity">
    <text evidence="1 2">Belongs to the UPF0102 family.</text>
</comment>
<keyword evidence="4" id="KW-1185">Reference proteome</keyword>
<reference evidence="3 4" key="1">
    <citation type="submission" date="2021-03" db="EMBL/GenBank/DDBJ databases">
        <title>Genomic Encyclopedia of Type Strains, Phase IV (KMG-IV): sequencing the most valuable type-strain genomes for metagenomic binning, comparative biology and taxonomic classification.</title>
        <authorList>
            <person name="Goeker M."/>
        </authorList>
    </citation>
    <scope>NUCLEOTIDE SEQUENCE [LARGE SCALE GENOMIC DNA]</scope>
    <source>
        <strain evidence="3 4">DSM 21600</strain>
    </source>
</reference>
<keyword evidence="3" id="KW-0540">Nuclease</keyword>